<sequence>MLRNNLHYHKLGTGPNILLAFHGIGQTGSSCFQPFADHLGGHYTIYAFDLYFHGSSNIPDFWAKDELISKKAWHDTIAPFLKENEIKQFDIAGFSMGGRFALATLELFPQQINKAFLIAPDGVSEHPLYTIASRSKAARSLFRWLMKNPSVFFKSADFLQKTGLIHSSLYRFTQQVLNTPEKRRTIYNSWVSFRDFHFNISSLYKLTQSQNIDLLLFTGKFDKLLKPSAVDKLRKLLPENKSMILQSGHTQLVEKVAYLIATNVFFKP</sequence>
<dbReference type="EMBL" id="QNUL01000011">
    <property type="protein sequence ID" value="REA60371.1"/>
    <property type="molecule type" value="Genomic_DNA"/>
</dbReference>
<accession>A0A3D8Y9U2</accession>
<dbReference type="GO" id="GO:0016787">
    <property type="term" value="F:hydrolase activity"/>
    <property type="evidence" value="ECO:0007669"/>
    <property type="project" value="UniProtKB-KW"/>
</dbReference>
<gene>
    <name evidence="2" type="ORF">DSL64_14765</name>
</gene>
<dbReference type="OrthoDB" id="975949at2"/>
<dbReference type="InterPro" id="IPR050266">
    <property type="entry name" value="AB_hydrolase_sf"/>
</dbReference>
<protein>
    <submittedName>
        <fullName evidence="2">Alpha/beta hydrolase</fullName>
    </submittedName>
</protein>
<dbReference type="Proteomes" id="UP000256373">
    <property type="component" value="Unassembled WGS sequence"/>
</dbReference>
<comment type="caution">
    <text evidence="2">The sequence shown here is derived from an EMBL/GenBank/DDBJ whole genome shotgun (WGS) entry which is preliminary data.</text>
</comment>
<organism evidence="2 3">
    <name type="scientific">Dyadobacter luteus</name>
    <dbReference type="NCBI Taxonomy" id="2259619"/>
    <lineage>
        <taxon>Bacteria</taxon>
        <taxon>Pseudomonadati</taxon>
        <taxon>Bacteroidota</taxon>
        <taxon>Cytophagia</taxon>
        <taxon>Cytophagales</taxon>
        <taxon>Spirosomataceae</taxon>
        <taxon>Dyadobacter</taxon>
    </lineage>
</organism>
<dbReference type="PANTHER" id="PTHR43798">
    <property type="entry name" value="MONOACYLGLYCEROL LIPASE"/>
    <property type="match status" value="1"/>
</dbReference>
<dbReference type="RefSeq" id="WP_115831687.1">
    <property type="nucleotide sequence ID" value="NZ_QNUL01000011.1"/>
</dbReference>
<dbReference type="InterPro" id="IPR000073">
    <property type="entry name" value="AB_hydrolase_1"/>
</dbReference>
<evidence type="ECO:0000313" key="3">
    <source>
        <dbReference type="Proteomes" id="UP000256373"/>
    </source>
</evidence>
<dbReference type="PANTHER" id="PTHR43798:SF33">
    <property type="entry name" value="HYDROLASE, PUTATIVE (AFU_ORTHOLOGUE AFUA_2G14860)-RELATED"/>
    <property type="match status" value="1"/>
</dbReference>
<keyword evidence="3" id="KW-1185">Reference proteome</keyword>
<name>A0A3D8Y9U2_9BACT</name>
<reference evidence="2 3" key="1">
    <citation type="submission" date="2018-07" db="EMBL/GenBank/DDBJ databases">
        <title>Dyadobacter roseus sp. nov., isolated from rose rhizosphere soil.</title>
        <authorList>
            <person name="Chen L."/>
        </authorList>
    </citation>
    <scope>NUCLEOTIDE SEQUENCE [LARGE SCALE GENOMIC DNA]</scope>
    <source>
        <strain evidence="2 3">RS19</strain>
    </source>
</reference>
<proteinExistence type="predicted"/>
<evidence type="ECO:0000259" key="1">
    <source>
        <dbReference type="Pfam" id="PF00561"/>
    </source>
</evidence>
<dbReference type="Pfam" id="PF00561">
    <property type="entry name" value="Abhydrolase_1"/>
    <property type="match status" value="1"/>
</dbReference>
<dbReference type="Gene3D" id="3.40.50.1820">
    <property type="entry name" value="alpha/beta hydrolase"/>
    <property type="match status" value="1"/>
</dbReference>
<dbReference type="GO" id="GO:0016020">
    <property type="term" value="C:membrane"/>
    <property type="evidence" value="ECO:0007669"/>
    <property type="project" value="TreeGrafter"/>
</dbReference>
<feature type="domain" description="AB hydrolase-1" evidence="1">
    <location>
        <begin position="17"/>
        <end position="255"/>
    </location>
</feature>
<dbReference type="PROSITE" id="PS51257">
    <property type="entry name" value="PROKAR_LIPOPROTEIN"/>
    <property type="match status" value="1"/>
</dbReference>
<dbReference type="SUPFAM" id="SSF53474">
    <property type="entry name" value="alpha/beta-Hydrolases"/>
    <property type="match status" value="1"/>
</dbReference>
<dbReference type="InterPro" id="IPR029058">
    <property type="entry name" value="AB_hydrolase_fold"/>
</dbReference>
<keyword evidence="2" id="KW-0378">Hydrolase</keyword>
<evidence type="ECO:0000313" key="2">
    <source>
        <dbReference type="EMBL" id="REA60371.1"/>
    </source>
</evidence>
<dbReference type="AlphaFoldDB" id="A0A3D8Y9U2"/>